<reference evidence="2" key="1">
    <citation type="journal article" date="2014" name="Int. J. Syst. Evol. Microbiol.">
        <title>Complete genome sequence of Corynebacterium casei LMG S-19264T (=DSM 44701T), isolated from a smear-ripened cheese.</title>
        <authorList>
            <consortium name="US DOE Joint Genome Institute (JGI-PGF)"/>
            <person name="Walter F."/>
            <person name="Albersmeier A."/>
            <person name="Kalinowski J."/>
            <person name="Ruckert C."/>
        </authorList>
    </citation>
    <scope>NUCLEOTIDE SEQUENCE</scope>
    <source>
        <strain evidence="2">JCM 4637</strain>
    </source>
</reference>
<dbReference type="AlphaFoldDB" id="A0A918X693"/>
<evidence type="ECO:0000313" key="3">
    <source>
        <dbReference type="Proteomes" id="UP000638353"/>
    </source>
</evidence>
<comment type="caution">
    <text evidence="2">The sequence shown here is derived from an EMBL/GenBank/DDBJ whole genome shotgun (WGS) entry which is preliminary data.</text>
</comment>
<organism evidence="2 3">
    <name type="scientific">Streptomyces finlayi</name>
    <dbReference type="NCBI Taxonomy" id="67296"/>
    <lineage>
        <taxon>Bacteria</taxon>
        <taxon>Bacillati</taxon>
        <taxon>Actinomycetota</taxon>
        <taxon>Actinomycetes</taxon>
        <taxon>Kitasatosporales</taxon>
        <taxon>Streptomycetaceae</taxon>
        <taxon>Streptomyces</taxon>
    </lineage>
</organism>
<dbReference type="SUPFAM" id="SSF46785">
    <property type="entry name" value="Winged helix' DNA-binding domain"/>
    <property type="match status" value="1"/>
</dbReference>
<feature type="region of interest" description="Disordered" evidence="1">
    <location>
        <begin position="152"/>
        <end position="171"/>
    </location>
</feature>
<dbReference type="EMBL" id="BMVC01000022">
    <property type="protein sequence ID" value="GHD15055.1"/>
    <property type="molecule type" value="Genomic_DNA"/>
</dbReference>
<dbReference type="Proteomes" id="UP000638353">
    <property type="component" value="Unassembled WGS sequence"/>
</dbReference>
<gene>
    <name evidence="2" type="ORF">GCM10010334_74740</name>
</gene>
<feature type="region of interest" description="Disordered" evidence="1">
    <location>
        <begin position="1"/>
        <end position="42"/>
    </location>
</feature>
<feature type="compositionally biased region" description="Basic residues" evidence="1">
    <location>
        <begin position="1"/>
        <end position="13"/>
    </location>
</feature>
<reference evidence="2" key="2">
    <citation type="submission" date="2020-09" db="EMBL/GenBank/DDBJ databases">
        <authorList>
            <person name="Sun Q."/>
            <person name="Ohkuma M."/>
        </authorList>
    </citation>
    <scope>NUCLEOTIDE SEQUENCE</scope>
    <source>
        <strain evidence="2">JCM 4637</strain>
    </source>
</reference>
<protein>
    <submittedName>
        <fullName evidence="2">Uncharacterized protein</fullName>
    </submittedName>
</protein>
<accession>A0A918X693</accession>
<evidence type="ECO:0000313" key="2">
    <source>
        <dbReference type="EMBL" id="GHD15055.1"/>
    </source>
</evidence>
<evidence type="ECO:0000256" key="1">
    <source>
        <dbReference type="SAM" id="MobiDB-lite"/>
    </source>
</evidence>
<dbReference type="InterPro" id="IPR036390">
    <property type="entry name" value="WH_DNA-bd_sf"/>
</dbReference>
<name>A0A918X693_9ACTN</name>
<proteinExistence type="predicted"/>
<sequence length="171" mass="18647">MSNKKKGRKHRTVNRTPRPVASGARHRGTPAPVRESSRDVPDVQRVLAKLGYKKAPRPAVAAGVRPTSASVEEAGPVFGTVRNGGLGHHAHRTWTRLETVGQRGATVEELCETVGYQARTVTKHLEGLYRYGLAEQREGGSWYATGKSQWAAAQEHGIPGPRAEGRERVAR</sequence>